<dbReference type="EMBL" id="WFLI01000001">
    <property type="protein sequence ID" value="KAB8066928.1"/>
    <property type="molecule type" value="Genomic_DNA"/>
</dbReference>
<feature type="transmembrane region" description="Helical" evidence="1">
    <location>
        <begin position="118"/>
        <end position="135"/>
    </location>
</feature>
<keyword evidence="1" id="KW-0812">Transmembrane</keyword>
<gene>
    <name evidence="2" type="ORF">GCN75_01310</name>
</gene>
<organism evidence="2 3">
    <name type="scientific">Janthinobacterium violaceinigrum</name>
    <dbReference type="NCBI Taxonomy" id="2654252"/>
    <lineage>
        <taxon>Bacteria</taxon>
        <taxon>Pseudomonadati</taxon>
        <taxon>Pseudomonadota</taxon>
        <taxon>Betaproteobacteria</taxon>
        <taxon>Burkholderiales</taxon>
        <taxon>Oxalobacteraceae</taxon>
        <taxon>Janthinobacterium</taxon>
    </lineage>
</organism>
<sequence length="137" mass="15516">MELPIDWFDLTVPAPGEDSIWPGAVVEAKLEQLKSMIKIMEYEIQLQLGQKISRMFLFFFSLIFFGCAFAPEVVPAHVRFFSLALSALFSCVGSNKSALISPIKSLQWKFMPPVPRTLFLAFFQLLALSTVMMFLDV</sequence>
<dbReference type="RefSeq" id="WP_152280991.1">
    <property type="nucleotide sequence ID" value="NZ_WFLI01000001.1"/>
</dbReference>
<protein>
    <submittedName>
        <fullName evidence="2">Uncharacterized protein</fullName>
    </submittedName>
</protein>
<accession>A0A6I1IHS4</accession>
<keyword evidence="1" id="KW-0472">Membrane</keyword>
<proteinExistence type="predicted"/>
<keyword evidence="1" id="KW-1133">Transmembrane helix</keyword>
<keyword evidence="3" id="KW-1185">Reference proteome</keyword>
<dbReference type="AlphaFoldDB" id="A0A6I1IHS4"/>
<evidence type="ECO:0000256" key="1">
    <source>
        <dbReference type="SAM" id="Phobius"/>
    </source>
</evidence>
<evidence type="ECO:0000313" key="3">
    <source>
        <dbReference type="Proteomes" id="UP000468717"/>
    </source>
</evidence>
<comment type="caution">
    <text evidence="2">The sequence shown here is derived from an EMBL/GenBank/DDBJ whole genome shotgun (WGS) entry which is preliminary data.</text>
</comment>
<feature type="transmembrane region" description="Helical" evidence="1">
    <location>
        <begin position="55"/>
        <end position="74"/>
    </location>
</feature>
<evidence type="ECO:0000313" key="2">
    <source>
        <dbReference type="EMBL" id="KAB8066928.1"/>
    </source>
</evidence>
<dbReference type="Proteomes" id="UP000468717">
    <property type="component" value="Unassembled WGS sequence"/>
</dbReference>
<name>A0A6I1IHS4_9BURK</name>
<reference evidence="2 3" key="1">
    <citation type="submission" date="2019-10" db="EMBL/GenBank/DDBJ databases">
        <title>Three novel species isolated from a subtropical stream in China.</title>
        <authorList>
            <person name="Lu H."/>
        </authorList>
    </citation>
    <scope>NUCLEOTIDE SEQUENCE [LARGE SCALE GENOMIC DNA]</scope>
    <source>
        <strain evidence="2 3">FT13W</strain>
    </source>
</reference>